<dbReference type="GeneID" id="105054807"/>
<sequence>MGWQVLDAQRVLYADIDIHHENGVEAFYTTDRVMTVSFHKFGDYFSGTGDIRDTRFGKGKDYAINVPLDIGMDDDSYESLFKPIVSKVMEVFRSTAVVPQCDADSLSRD</sequence>
<feature type="domain" description="Histone deacetylase" evidence="1">
    <location>
        <begin position="8"/>
        <end position="109"/>
    </location>
</feature>
<evidence type="ECO:0000259" key="1">
    <source>
        <dbReference type="Pfam" id="PF00850"/>
    </source>
</evidence>
<dbReference type="InterPro" id="IPR023801">
    <property type="entry name" value="His_deacetylse_dom"/>
</dbReference>
<dbReference type="GO" id="GO:0004407">
    <property type="term" value="F:histone deacetylase activity"/>
    <property type="evidence" value="ECO:0007669"/>
    <property type="project" value="InterPro"/>
</dbReference>
<dbReference type="GO" id="GO:0040029">
    <property type="term" value="P:epigenetic regulation of gene expression"/>
    <property type="evidence" value="ECO:0007669"/>
    <property type="project" value="TreeGrafter"/>
</dbReference>
<dbReference type="Proteomes" id="UP000504607">
    <property type="component" value="Chromosome 12"/>
</dbReference>
<dbReference type="AlphaFoldDB" id="A0A6I9RZW4"/>
<evidence type="ECO:0000313" key="2">
    <source>
        <dbReference type="Proteomes" id="UP000504607"/>
    </source>
</evidence>
<keyword evidence="2" id="KW-1185">Reference proteome</keyword>
<dbReference type="RefSeq" id="XP_010934702.1">
    <property type="nucleotide sequence ID" value="XM_010936400.1"/>
</dbReference>
<dbReference type="InterPro" id="IPR037138">
    <property type="entry name" value="His_deacetylse_dom_sf"/>
</dbReference>
<evidence type="ECO:0000313" key="3">
    <source>
        <dbReference type="RefSeq" id="XP_010934702.1"/>
    </source>
</evidence>
<dbReference type="Gene3D" id="3.40.800.20">
    <property type="entry name" value="Histone deacetylase domain"/>
    <property type="match status" value="1"/>
</dbReference>
<dbReference type="KEGG" id="egu:105054807"/>
<dbReference type="InterPro" id="IPR003084">
    <property type="entry name" value="HDAC_I/II"/>
</dbReference>
<dbReference type="Pfam" id="PF00850">
    <property type="entry name" value="Hist_deacetyl"/>
    <property type="match status" value="1"/>
</dbReference>
<dbReference type="InterPro" id="IPR023696">
    <property type="entry name" value="Ureohydrolase_dom_sf"/>
</dbReference>
<reference evidence="3" key="1">
    <citation type="submission" date="2025-08" db="UniProtKB">
        <authorList>
            <consortium name="RefSeq"/>
        </authorList>
    </citation>
    <scope>IDENTIFICATION</scope>
</reference>
<dbReference type="PANTHER" id="PTHR10625">
    <property type="entry name" value="HISTONE DEACETYLASE HDAC1-RELATED"/>
    <property type="match status" value="1"/>
</dbReference>
<dbReference type="OrthoDB" id="1928193at2759"/>
<dbReference type="PANTHER" id="PTHR10625:SF44">
    <property type="entry name" value="HISTONE DEACETYLASE 19"/>
    <property type="match status" value="1"/>
</dbReference>
<accession>A0A6I9RZW4</accession>
<gene>
    <name evidence="3" type="primary">LOC105054807</name>
</gene>
<dbReference type="PRINTS" id="PR01271">
    <property type="entry name" value="HISDACETLASE"/>
</dbReference>
<organism evidence="2 3">
    <name type="scientific">Elaeis guineensis var. tenera</name>
    <name type="common">Oil palm</name>
    <dbReference type="NCBI Taxonomy" id="51953"/>
    <lineage>
        <taxon>Eukaryota</taxon>
        <taxon>Viridiplantae</taxon>
        <taxon>Streptophyta</taxon>
        <taxon>Embryophyta</taxon>
        <taxon>Tracheophyta</taxon>
        <taxon>Spermatophyta</taxon>
        <taxon>Magnoliopsida</taxon>
        <taxon>Liliopsida</taxon>
        <taxon>Arecaceae</taxon>
        <taxon>Arecoideae</taxon>
        <taxon>Cocoseae</taxon>
        <taxon>Elaeidinae</taxon>
        <taxon>Elaeis</taxon>
    </lineage>
</organism>
<protein>
    <submittedName>
        <fullName evidence="3">Histone deacetylase 1-like</fullName>
    </submittedName>
</protein>
<dbReference type="InParanoid" id="A0A6I9RZW4"/>
<dbReference type="SUPFAM" id="SSF52768">
    <property type="entry name" value="Arginase/deacetylase"/>
    <property type="match status" value="1"/>
</dbReference>
<proteinExistence type="predicted"/>
<dbReference type="GO" id="GO:0005634">
    <property type="term" value="C:nucleus"/>
    <property type="evidence" value="ECO:0007669"/>
    <property type="project" value="TreeGrafter"/>
</dbReference>
<name>A0A6I9RZW4_ELAGV</name>